<proteinExistence type="predicted"/>
<keyword evidence="4" id="KW-1185">Reference proteome</keyword>
<dbReference type="EMBL" id="CP022203">
    <property type="protein sequence ID" value="ATB48416.1"/>
    <property type="molecule type" value="Genomic_DNA"/>
</dbReference>
<dbReference type="KEGG" id="mmas:MYMAC_004043"/>
<dbReference type="InterPro" id="IPR027417">
    <property type="entry name" value="P-loop_NTPase"/>
</dbReference>
<dbReference type="AlphaFoldDB" id="A0A250JZ84"/>
<evidence type="ECO:0000256" key="1">
    <source>
        <dbReference type="SAM" id="MobiDB-lite"/>
    </source>
</evidence>
<name>A0A250JZ84_9BACT</name>
<feature type="compositionally biased region" description="Low complexity" evidence="1">
    <location>
        <begin position="227"/>
        <end position="261"/>
    </location>
</feature>
<sequence length="261" mass="27733">MSQQLLSAFGLADLPFTKEIPDAEFWLPPSKEAVVTDVVDALESRQPVLVAGEPGVGKTCVLLALRHRLPKQRFRLTYCHTAPLGRRDFYRQLCLALGLQVKATAAAVFHAVTTHVHELATSRVHPVFLLDEAHLLHPDVLGHLHILLNDDWGSRPCSLSSSAASPNSRPVRRRASTNRSCRACTRAYTSPQSLSTTPPSTCGTACAWPDASASCSLVTPSRFSTRPARAPIASSTASPSSACATLPASSASSSTASSPAA</sequence>
<dbReference type="PANTHER" id="PTHR35894:SF1">
    <property type="entry name" value="PHOSPHORIBULOKINASE _ URIDINE KINASE FAMILY"/>
    <property type="match status" value="1"/>
</dbReference>
<dbReference type="RefSeq" id="WP_239988917.1">
    <property type="nucleotide sequence ID" value="NZ_CP022203.1"/>
</dbReference>
<dbReference type="PANTHER" id="PTHR35894">
    <property type="entry name" value="GENERAL SECRETION PATHWAY PROTEIN A-RELATED"/>
    <property type="match status" value="1"/>
</dbReference>
<feature type="region of interest" description="Disordered" evidence="1">
    <location>
        <begin position="226"/>
        <end position="261"/>
    </location>
</feature>
<evidence type="ECO:0000259" key="2">
    <source>
        <dbReference type="Pfam" id="PF13401"/>
    </source>
</evidence>
<dbReference type="SUPFAM" id="SSF52540">
    <property type="entry name" value="P-loop containing nucleoside triphosphate hydrolases"/>
    <property type="match status" value="1"/>
</dbReference>
<dbReference type="InterPro" id="IPR049945">
    <property type="entry name" value="AAA_22"/>
</dbReference>
<accession>A0A250JZ84</accession>
<protein>
    <submittedName>
        <fullName evidence="3">General secretion pathway protein GspA</fullName>
    </submittedName>
</protein>
<evidence type="ECO:0000313" key="3">
    <source>
        <dbReference type="EMBL" id="ATB48416.1"/>
    </source>
</evidence>
<dbReference type="Proteomes" id="UP000217343">
    <property type="component" value="Chromosome"/>
</dbReference>
<dbReference type="Gene3D" id="3.40.50.300">
    <property type="entry name" value="P-loop containing nucleotide triphosphate hydrolases"/>
    <property type="match status" value="1"/>
</dbReference>
<organism evidence="3 4">
    <name type="scientific">Corallococcus macrosporus DSM 14697</name>
    <dbReference type="NCBI Taxonomy" id="1189310"/>
    <lineage>
        <taxon>Bacteria</taxon>
        <taxon>Pseudomonadati</taxon>
        <taxon>Myxococcota</taxon>
        <taxon>Myxococcia</taxon>
        <taxon>Myxococcales</taxon>
        <taxon>Cystobacterineae</taxon>
        <taxon>Myxococcaceae</taxon>
        <taxon>Corallococcus</taxon>
    </lineage>
</organism>
<dbReference type="InterPro" id="IPR052026">
    <property type="entry name" value="ExeA_AAA_ATPase_DNA-bind"/>
</dbReference>
<dbReference type="GO" id="GO:0016887">
    <property type="term" value="F:ATP hydrolysis activity"/>
    <property type="evidence" value="ECO:0007669"/>
    <property type="project" value="InterPro"/>
</dbReference>
<gene>
    <name evidence="3" type="ORF">MYMAC_004043</name>
</gene>
<feature type="domain" description="ORC1/DEAH AAA+ ATPase" evidence="2">
    <location>
        <begin position="44"/>
        <end position="150"/>
    </location>
</feature>
<dbReference type="Pfam" id="PF13401">
    <property type="entry name" value="AAA_22"/>
    <property type="match status" value="1"/>
</dbReference>
<reference evidence="3 4" key="1">
    <citation type="submission" date="2017-06" db="EMBL/GenBank/DDBJ databases">
        <title>Sequencing and comparative analysis of myxobacterial genomes.</title>
        <authorList>
            <person name="Rupp O."/>
            <person name="Goesmann A."/>
            <person name="Sogaard-Andersen L."/>
        </authorList>
    </citation>
    <scope>NUCLEOTIDE SEQUENCE [LARGE SCALE GENOMIC DNA]</scope>
    <source>
        <strain evidence="3 4">DSM 14697</strain>
    </source>
</reference>
<evidence type="ECO:0000313" key="4">
    <source>
        <dbReference type="Proteomes" id="UP000217343"/>
    </source>
</evidence>